<proteinExistence type="predicted"/>
<gene>
    <name evidence="1" type="ORF">L1987_47059</name>
</gene>
<evidence type="ECO:0000313" key="1">
    <source>
        <dbReference type="EMBL" id="KAI3777261.1"/>
    </source>
</evidence>
<keyword evidence="2" id="KW-1185">Reference proteome</keyword>
<sequence length="73" mass="8536">MAPHCDWKRFQYVLNHDGLQQIHDDKQKTNDRPTITVDILDIISVRLGLILYSDFSQISYSWECLAHGLMLCD</sequence>
<protein>
    <submittedName>
        <fullName evidence="1">Uncharacterized protein</fullName>
    </submittedName>
</protein>
<reference evidence="2" key="1">
    <citation type="journal article" date="2022" name="Mol. Ecol. Resour.">
        <title>The genomes of chicory, endive, great burdock and yacon provide insights into Asteraceae palaeo-polyploidization history and plant inulin production.</title>
        <authorList>
            <person name="Fan W."/>
            <person name="Wang S."/>
            <person name="Wang H."/>
            <person name="Wang A."/>
            <person name="Jiang F."/>
            <person name="Liu H."/>
            <person name="Zhao H."/>
            <person name="Xu D."/>
            <person name="Zhang Y."/>
        </authorList>
    </citation>
    <scope>NUCLEOTIDE SEQUENCE [LARGE SCALE GENOMIC DNA]</scope>
    <source>
        <strain evidence="2">cv. Yunnan</strain>
    </source>
</reference>
<reference evidence="1 2" key="2">
    <citation type="journal article" date="2022" name="Mol. Ecol. Resour.">
        <title>The genomes of chicory, endive, great burdock and yacon provide insights into Asteraceae paleo-polyploidization history and plant inulin production.</title>
        <authorList>
            <person name="Fan W."/>
            <person name="Wang S."/>
            <person name="Wang H."/>
            <person name="Wang A."/>
            <person name="Jiang F."/>
            <person name="Liu H."/>
            <person name="Zhao H."/>
            <person name="Xu D."/>
            <person name="Zhang Y."/>
        </authorList>
    </citation>
    <scope>NUCLEOTIDE SEQUENCE [LARGE SCALE GENOMIC DNA]</scope>
    <source>
        <strain evidence="2">cv. Yunnan</strain>
        <tissue evidence="1">Leaves</tissue>
    </source>
</reference>
<organism evidence="1 2">
    <name type="scientific">Smallanthus sonchifolius</name>
    <dbReference type="NCBI Taxonomy" id="185202"/>
    <lineage>
        <taxon>Eukaryota</taxon>
        <taxon>Viridiplantae</taxon>
        <taxon>Streptophyta</taxon>
        <taxon>Embryophyta</taxon>
        <taxon>Tracheophyta</taxon>
        <taxon>Spermatophyta</taxon>
        <taxon>Magnoliopsida</taxon>
        <taxon>eudicotyledons</taxon>
        <taxon>Gunneridae</taxon>
        <taxon>Pentapetalae</taxon>
        <taxon>asterids</taxon>
        <taxon>campanulids</taxon>
        <taxon>Asterales</taxon>
        <taxon>Asteraceae</taxon>
        <taxon>Asteroideae</taxon>
        <taxon>Heliantheae alliance</taxon>
        <taxon>Millerieae</taxon>
        <taxon>Smallanthus</taxon>
    </lineage>
</organism>
<accession>A0ACB9G217</accession>
<comment type="caution">
    <text evidence="1">The sequence shown here is derived from an EMBL/GenBank/DDBJ whole genome shotgun (WGS) entry which is preliminary data.</text>
</comment>
<name>A0ACB9G217_9ASTR</name>
<dbReference type="EMBL" id="CM042032">
    <property type="protein sequence ID" value="KAI3777261.1"/>
    <property type="molecule type" value="Genomic_DNA"/>
</dbReference>
<evidence type="ECO:0000313" key="2">
    <source>
        <dbReference type="Proteomes" id="UP001056120"/>
    </source>
</evidence>
<dbReference type="Proteomes" id="UP001056120">
    <property type="component" value="Linkage Group LG15"/>
</dbReference>